<dbReference type="SUPFAM" id="SSF51101">
    <property type="entry name" value="Mannose-binding lectins"/>
    <property type="match status" value="4"/>
</dbReference>
<evidence type="ECO:0000256" key="2">
    <source>
        <dbReference type="ARBA" id="ARBA00022734"/>
    </source>
</evidence>
<keyword evidence="7" id="KW-1185">Reference proteome</keyword>
<dbReference type="PROSITE" id="PS50104">
    <property type="entry name" value="TIR"/>
    <property type="match status" value="1"/>
</dbReference>
<evidence type="ECO:0000256" key="3">
    <source>
        <dbReference type="SAM" id="MobiDB-lite"/>
    </source>
</evidence>
<dbReference type="Pfam" id="PF01582">
    <property type="entry name" value="TIR"/>
    <property type="match status" value="1"/>
</dbReference>
<feature type="region of interest" description="Disordered" evidence="3">
    <location>
        <begin position="273"/>
        <end position="314"/>
    </location>
</feature>
<dbReference type="SUPFAM" id="SSF52200">
    <property type="entry name" value="Toll/Interleukin receptor TIR domain"/>
    <property type="match status" value="1"/>
</dbReference>
<dbReference type="InterPro" id="IPR001229">
    <property type="entry name" value="Jacalin-like_lectin_dom"/>
</dbReference>
<name>A0ABD3JC59_EUCGL</name>
<dbReference type="InterPro" id="IPR036404">
    <property type="entry name" value="Jacalin-like_lectin_dom_sf"/>
</dbReference>
<feature type="domain" description="TIR" evidence="4">
    <location>
        <begin position="9"/>
        <end position="173"/>
    </location>
</feature>
<dbReference type="Gene3D" id="2.100.10.30">
    <property type="entry name" value="Jacalin-like lectin domain"/>
    <property type="match status" value="4"/>
</dbReference>
<protein>
    <recommendedName>
        <fullName evidence="8">TIR domain-containing protein</fullName>
    </recommendedName>
</protein>
<evidence type="ECO:0000259" key="5">
    <source>
        <dbReference type="PROSITE" id="PS51752"/>
    </source>
</evidence>
<dbReference type="Proteomes" id="UP001634007">
    <property type="component" value="Unassembled WGS sequence"/>
</dbReference>
<dbReference type="PANTHER" id="PTHR47293">
    <property type="entry name" value="JACALIN-RELATED LECTIN 3"/>
    <property type="match status" value="1"/>
</dbReference>
<dbReference type="GO" id="GO:0030246">
    <property type="term" value="F:carbohydrate binding"/>
    <property type="evidence" value="ECO:0007669"/>
    <property type="project" value="UniProtKB-KW"/>
</dbReference>
<dbReference type="Pfam" id="PF01419">
    <property type="entry name" value="Jacalin"/>
    <property type="match status" value="4"/>
</dbReference>
<organism evidence="6 7">
    <name type="scientific">Eucalyptus globulus</name>
    <name type="common">Tasmanian blue gum</name>
    <dbReference type="NCBI Taxonomy" id="34317"/>
    <lineage>
        <taxon>Eukaryota</taxon>
        <taxon>Viridiplantae</taxon>
        <taxon>Streptophyta</taxon>
        <taxon>Embryophyta</taxon>
        <taxon>Tracheophyta</taxon>
        <taxon>Spermatophyta</taxon>
        <taxon>Magnoliopsida</taxon>
        <taxon>eudicotyledons</taxon>
        <taxon>Gunneridae</taxon>
        <taxon>Pentapetalae</taxon>
        <taxon>rosids</taxon>
        <taxon>malvids</taxon>
        <taxon>Myrtales</taxon>
        <taxon>Myrtaceae</taxon>
        <taxon>Myrtoideae</taxon>
        <taxon>Eucalypteae</taxon>
        <taxon>Eucalyptus</taxon>
    </lineage>
</organism>
<comment type="similarity">
    <text evidence="1">Belongs to the jacalin lectin family.</text>
</comment>
<feature type="domain" description="Jacalin-type lectin" evidence="5">
    <location>
        <begin position="501"/>
        <end position="642"/>
    </location>
</feature>
<accession>A0ABD3JC59</accession>
<evidence type="ECO:0008006" key="8">
    <source>
        <dbReference type="Google" id="ProtNLM"/>
    </source>
</evidence>
<dbReference type="InterPro" id="IPR000157">
    <property type="entry name" value="TIR_dom"/>
</dbReference>
<gene>
    <name evidence="6" type="ORF">ACJRO7_036033</name>
</gene>
<evidence type="ECO:0000313" key="6">
    <source>
        <dbReference type="EMBL" id="KAL3723954.1"/>
    </source>
</evidence>
<dbReference type="EMBL" id="JBJKBG010000009">
    <property type="protein sequence ID" value="KAL3723954.1"/>
    <property type="molecule type" value="Genomic_DNA"/>
</dbReference>
<sequence>MSSSYSRQWTPDVLVSFQDDDNVVDGFTSTLFAQLKQAGIGYFIHKEGDGLCKIHQARFALVVFSANYANSSRRLDDLVKILLRREDSKYPCLVVIPIFHGMDPAEVPELSKKGEFEQALRSVPMKKREEKKKEWRRALAKVEGISGYVLNKNVNGDESELINKIVERLFNEIRSLYSCKVFGPFGGSGEMSWLFSEIKGIYVEYKDFIKSIEFDGKGNTSTDEQRGEKDGYKTYKVALKGKEAITSFSGSFKKANNGRIRINSLTFKTNERTLKPIDEKEEGKRQDKKEEAGEEKKQKKKERGKKNVEAEEEKEEYFTVQLPSDAGKVIEFFGSKKGDDFVTSIGARVELTRVGPESCPVGLFGARRGTKWDDGNQQTTVKGIRVALDSSGNRCIRSIAFQYEKGEGVPRGARGSDAERHEEFKINVPDEYLSSISGYCTYDGITSLTFLTSKKNTKIIGDGKGTHFSSPATGYEIVGFYGWSDEHLHGIGAYYKPIPDLKLVKSFGPFGRAKAWDDGKFTGVKKIYIAFKDDIRYIKIVYEDSDKNDRTVIHGDYTGEFSNKEKEVLLHYPREYLISISGYTQEDGSIRSLIFDSNERRYDPCGTKEGEYFWYPSNETRIIGFYGTWGKTLDSIGVYAEPIPTHAFDRTFKSFEASGGTDWDDEKHSNVIGYRVTDVEDSKKRLKIESITFIYDNNGSLVEGSRHGGGDAGEWVMLDFPKERLTCIIGYSRKEGGQTVIHDLEINTSSTSPASPPRIFAARGENKSEKSKFSIPEKDKDRRIIGFFGKAHTCLNSIGAHFQPYDD</sequence>
<comment type="caution">
    <text evidence="6">The sequence shown here is derived from an EMBL/GenBank/DDBJ whole genome shotgun (WGS) entry which is preliminary data.</text>
</comment>
<evidence type="ECO:0000256" key="1">
    <source>
        <dbReference type="ARBA" id="ARBA00006568"/>
    </source>
</evidence>
<dbReference type="SMART" id="SM00255">
    <property type="entry name" value="TIR"/>
    <property type="match status" value="1"/>
</dbReference>
<dbReference type="InterPro" id="IPR035897">
    <property type="entry name" value="Toll_tir_struct_dom_sf"/>
</dbReference>
<dbReference type="AlphaFoldDB" id="A0ABD3JC59"/>
<reference evidence="6 7" key="1">
    <citation type="submission" date="2024-11" db="EMBL/GenBank/DDBJ databases">
        <title>Chromosome-level genome assembly of Eucalyptus globulus Labill. provides insights into its genome evolution.</title>
        <authorList>
            <person name="Li X."/>
        </authorList>
    </citation>
    <scope>NUCLEOTIDE SEQUENCE [LARGE SCALE GENOMIC DNA]</scope>
    <source>
        <strain evidence="6">CL2024</strain>
        <tissue evidence="6">Fresh tender leaves</tissue>
    </source>
</reference>
<dbReference type="CDD" id="cd09612">
    <property type="entry name" value="Jacalin"/>
    <property type="match status" value="2"/>
</dbReference>
<dbReference type="PANTHER" id="PTHR47293:SF68">
    <property type="entry name" value="JACALIN-RELATED LECTIN 3"/>
    <property type="match status" value="1"/>
</dbReference>
<dbReference type="PROSITE" id="PS51752">
    <property type="entry name" value="JACALIN_LECTIN"/>
    <property type="match status" value="4"/>
</dbReference>
<feature type="domain" description="Jacalin-type lectin" evidence="5">
    <location>
        <begin position="179"/>
        <end position="351"/>
    </location>
</feature>
<feature type="domain" description="Jacalin-type lectin" evidence="5">
    <location>
        <begin position="649"/>
        <end position="804"/>
    </location>
</feature>
<evidence type="ECO:0000313" key="7">
    <source>
        <dbReference type="Proteomes" id="UP001634007"/>
    </source>
</evidence>
<dbReference type="Gene3D" id="3.40.50.10140">
    <property type="entry name" value="Toll/interleukin-1 receptor homology (TIR) domain"/>
    <property type="match status" value="1"/>
</dbReference>
<proteinExistence type="inferred from homology"/>
<dbReference type="SMART" id="SM00915">
    <property type="entry name" value="Jacalin"/>
    <property type="match status" value="4"/>
</dbReference>
<keyword evidence="2" id="KW-0430">Lectin</keyword>
<feature type="domain" description="Jacalin-type lectin" evidence="5">
    <location>
        <begin position="358"/>
        <end position="497"/>
    </location>
</feature>
<feature type="compositionally biased region" description="Basic and acidic residues" evidence="3">
    <location>
        <begin position="273"/>
        <end position="297"/>
    </location>
</feature>
<dbReference type="InterPro" id="IPR033734">
    <property type="entry name" value="Jacalin-like_lectin_dom_plant"/>
</dbReference>
<evidence type="ECO:0000259" key="4">
    <source>
        <dbReference type="PROSITE" id="PS50104"/>
    </source>
</evidence>